<dbReference type="AlphaFoldDB" id="A0A0D2LR80"/>
<sequence>YKFTAEDFRSSLLQTTYLLRTLPGRAALLSGGIIGRIAREFLQPNEVLDGPSVEATFARKGLCVNAEDGENEYWDDDLTEQEKATICGTYIMYT</sequence>
<dbReference type="EMBL" id="KN817752">
    <property type="protein sequence ID" value="KJA13338.1"/>
    <property type="molecule type" value="Genomic_DNA"/>
</dbReference>
<feature type="non-terminal residue" evidence="1">
    <location>
        <position position="94"/>
    </location>
</feature>
<gene>
    <name evidence="1" type="ORF">HYPSUDRAFT_103260</name>
</gene>
<reference evidence="2" key="1">
    <citation type="submission" date="2014-04" db="EMBL/GenBank/DDBJ databases">
        <title>Evolutionary Origins and Diversification of the Mycorrhizal Mutualists.</title>
        <authorList>
            <consortium name="DOE Joint Genome Institute"/>
            <consortium name="Mycorrhizal Genomics Consortium"/>
            <person name="Kohler A."/>
            <person name="Kuo A."/>
            <person name="Nagy L.G."/>
            <person name="Floudas D."/>
            <person name="Copeland A."/>
            <person name="Barry K.W."/>
            <person name="Cichocki N."/>
            <person name="Veneault-Fourrey C."/>
            <person name="LaButti K."/>
            <person name="Lindquist E.A."/>
            <person name="Lipzen A."/>
            <person name="Lundell T."/>
            <person name="Morin E."/>
            <person name="Murat C."/>
            <person name="Riley R."/>
            <person name="Ohm R."/>
            <person name="Sun H."/>
            <person name="Tunlid A."/>
            <person name="Henrissat B."/>
            <person name="Grigoriev I.V."/>
            <person name="Hibbett D.S."/>
            <person name="Martin F."/>
        </authorList>
    </citation>
    <scope>NUCLEOTIDE SEQUENCE [LARGE SCALE GENOMIC DNA]</scope>
    <source>
        <strain evidence="2">FD-334 SS-4</strain>
    </source>
</reference>
<evidence type="ECO:0000313" key="1">
    <source>
        <dbReference type="EMBL" id="KJA13338.1"/>
    </source>
</evidence>
<feature type="non-terminal residue" evidence="1">
    <location>
        <position position="1"/>
    </location>
</feature>
<protein>
    <submittedName>
        <fullName evidence="1">Uncharacterized protein</fullName>
    </submittedName>
</protein>
<dbReference type="STRING" id="945553.A0A0D2LR80"/>
<proteinExistence type="predicted"/>
<accession>A0A0D2LR80</accession>
<dbReference type="OrthoDB" id="2658589at2759"/>
<evidence type="ECO:0000313" key="2">
    <source>
        <dbReference type="Proteomes" id="UP000054270"/>
    </source>
</evidence>
<keyword evidence="2" id="KW-1185">Reference proteome</keyword>
<dbReference type="Proteomes" id="UP000054270">
    <property type="component" value="Unassembled WGS sequence"/>
</dbReference>
<name>A0A0D2LR80_HYPSF</name>
<organism evidence="1 2">
    <name type="scientific">Hypholoma sublateritium (strain FD-334 SS-4)</name>
    <dbReference type="NCBI Taxonomy" id="945553"/>
    <lineage>
        <taxon>Eukaryota</taxon>
        <taxon>Fungi</taxon>
        <taxon>Dikarya</taxon>
        <taxon>Basidiomycota</taxon>
        <taxon>Agaricomycotina</taxon>
        <taxon>Agaricomycetes</taxon>
        <taxon>Agaricomycetidae</taxon>
        <taxon>Agaricales</taxon>
        <taxon>Agaricineae</taxon>
        <taxon>Strophariaceae</taxon>
        <taxon>Hypholoma</taxon>
    </lineage>
</organism>